<evidence type="ECO:0000256" key="13">
    <source>
        <dbReference type="HAMAP-Rule" id="MF_00225"/>
    </source>
</evidence>
<feature type="binding site" evidence="13">
    <location>
        <position position="148"/>
    </location>
    <ligand>
        <name>FMN</name>
        <dbReference type="ChEBI" id="CHEBI:58210"/>
    </ligand>
</feature>
<evidence type="ECO:0000256" key="4">
    <source>
        <dbReference type="ARBA" id="ARBA00005359"/>
    </source>
</evidence>
<dbReference type="STRING" id="1406858.GCA_000710895_04656"/>
<dbReference type="PANTHER" id="PTHR48109:SF4">
    <property type="entry name" value="DIHYDROOROTATE DEHYDROGENASE (QUINONE), MITOCHONDRIAL"/>
    <property type="match status" value="1"/>
</dbReference>
<evidence type="ECO:0000256" key="6">
    <source>
        <dbReference type="ARBA" id="ARBA00022475"/>
    </source>
</evidence>
<evidence type="ECO:0000256" key="8">
    <source>
        <dbReference type="ARBA" id="ARBA00022643"/>
    </source>
</evidence>
<evidence type="ECO:0000256" key="12">
    <source>
        <dbReference type="ARBA" id="ARBA00048639"/>
    </source>
</evidence>
<dbReference type="InterPro" id="IPR005719">
    <property type="entry name" value="Dihydroorotate_DH_2"/>
</dbReference>
<dbReference type="Proteomes" id="UP000255467">
    <property type="component" value="Unassembled WGS sequence"/>
</dbReference>
<dbReference type="InterPro" id="IPR005720">
    <property type="entry name" value="Dihydroorotate_DH_cat"/>
</dbReference>
<keyword evidence="6 13" id="KW-1003">Cell membrane</keyword>
<dbReference type="SUPFAM" id="SSF51395">
    <property type="entry name" value="FMN-linked oxidoreductases"/>
    <property type="match status" value="1"/>
</dbReference>
<gene>
    <name evidence="13 15" type="primary">pyrD</name>
    <name evidence="15" type="ORF">NCTC1934_05985</name>
</gene>
<dbReference type="NCBIfam" id="NF003648">
    <property type="entry name" value="PRK05286.2-1"/>
    <property type="match status" value="1"/>
</dbReference>
<dbReference type="InterPro" id="IPR050074">
    <property type="entry name" value="DHO_dehydrogenase"/>
</dbReference>
<feature type="active site" description="Nucleophile" evidence="13">
    <location>
        <position position="184"/>
    </location>
</feature>
<keyword evidence="8 13" id="KW-0288">FMN</keyword>
<dbReference type="NCBIfam" id="NF003652">
    <property type="entry name" value="PRK05286.2-5"/>
    <property type="match status" value="1"/>
</dbReference>
<feature type="binding site" evidence="13">
    <location>
        <position position="94"/>
    </location>
    <ligand>
        <name>FMN</name>
        <dbReference type="ChEBI" id="CHEBI:58210"/>
    </ligand>
</feature>
<dbReference type="GO" id="GO:0005737">
    <property type="term" value="C:cytoplasm"/>
    <property type="evidence" value="ECO:0007669"/>
    <property type="project" value="InterPro"/>
</dbReference>
<comment type="subcellular location">
    <subcellularLocation>
        <location evidence="2 13">Cell membrane</location>
        <topology evidence="2 13">Peripheral membrane protein</topology>
    </subcellularLocation>
</comment>
<feature type="binding site" evidence="13">
    <location>
        <position position="181"/>
    </location>
    <ligand>
        <name>FMN</name>
        <dbReference type="ChEBI" id="CHEBI:58210"/>
    </ligand>
</feature>
<evidence type="ECO:0000256" key="11">
    <source>
        <dbReference type="ARBA" id="ARBA00023136"/>
    </source>
</evidence>
<keyword evidence="7 13" id="KW-0285">Flavoprotein</keyword>
<feature type="binding site" evidence="13">
    <location>
        <begin position="70"/>
        <end position="74"/>
    </location>
    <ligand>
        <name>FMN</name>
        <dbReference type="ChEBI" id="CHEBI:58210"/>
    </ligand>
</feature>
<dbReference type="EC" id="1.3.5.2" evidence="13"/>
<proteinExistence type="inferred from homology"/>
<sequence>MGAFLYSLLLKMMFLLPPERIHHLAFGAMRWATRFAPTRWAVSKLLVVDDPILRTTAFGVDFPSPLGLAAGFDKNADGVDTWGPIGFGYAEIGTVTAQAQPGNPAPRLFRLPADRALINRMGFNNHGAVAAADNLAHRRTGGVPIGANIGKTKVVEAADAASDYAVSAKLLGPLADFVVVNVSSPNTPGLRDLQAVESLRPLLRAVLDSVEVPVLVKIAPDLSDDDIDAVADLAVELGLAGIVATNTTIRRDGLHTPAAEVEPLGAGGLSGPPVADRSLEVLRRLYARVGDKLVLISVGGIETADQAWERILAGASLLQGYTGFIYGGPFWARRIHRGLADRLRANGYANLSQAVGAGHGARNA</sequence>
<organism evidence="15 16">
    <name type="scientific">Nocardia otitidiscaviarum</name>
    <dbReference type="NCBI Taxonomy" id="1823"/>
    <lineage>
        <taxon>Bacteria</taxon>
        <taxon>Bacillati</taxon>
        <taxon>Actinomycetota</taxon>
        <taxon>Actinomycetes</taxon>
        <taxon>Mycobacteriales</taxon>
        <taxon>Nocardiaceae</taxon>
        <taxon>Nocardia</taxon>
    </lineage>
</organism>
<name>A0A379JJG2_9NOCA</name>
<dbReference type="GO" id="GO:0006207">
    <property type="term" value="P:'de novo' pyrimidine nucleobase biosynthetic process"/>
    <property type="evidence" value="ECO:0007669"/>
    <property type="project" value="UniProtKB-UniRule"/>
</dbReference>
<keyword evidence="9 13" id="KW-0665">Pyrimidine biosynthesis</keyword>
<dbReference type="Gene3D" id="3.20.20.70">
    <property type="entry name" value="Aldolase class I"/>
    <property type="match status" value="1"/>
</dbReference>
<feature type="binding site" evidence="13">
    <location>
        <position position="245"/>
    </location>
    <ligand>
        <name>FMN</name>
        <dbReference type="ChEBI" id="CHEBI:58210"/>
    </ligand>
</feature>
<keyword evidence="16" id="KW-1185">Reference proteome</keyword>
<accession>A0A379JJG2</accession>
<evidence type="ECO:0000256" key="1">
    <source>
        <dbReference type="ARBA" id="ARBA00003125"/>
    </source>
</evidence>
<dbReference type="NCBIfam" id="NF003645">
    <property type="entry name" value="PRK05286.1-2"/>
    <property type="match status" value="1"/>
</dbReference>
<comment type="cofactor">
    <cofactor evidence="13">
        <name>FMN</name>
        <dbReference type="ChEBI" id="CHEBI:58210"/>
    </cofactor>
    <text evidence="13">Binds 1 FMN per subunit.</text>
</comment>
<dbReference type="HAMAP" id="MF_00225">
    <property type="entry name" value="DHO_dh_type2"/>
    <property type="match status" value="1"/>
</dbReference>
<feature type="binding site" evidence="13">
    <location>
        <begin position="119"/>
        <end position="123"/>
    </location>
    <ligand>
        <name>substrate</name>
    </ligand>
</feature>
<evidence type="ECO:0000256" key="9">
    <source>
        <dbReference type="ARBA" id="ARBA00022975"/>
    </source>
</evidence>
<dbReference type="InterPro" id="IPR001295">
    <property type="entry name" value="Dihydroorotate_DH_CS"/>
</dbReference>
<dbReference type="UniPathway" id="UPA00070">
    <property type="reaction ID" value="UER00946"/>
</dbReference>
<dbReference type="PROSITE" id="PS00911">
    <property type="entry name" value="DHODEHASE_1"/>
    <property type="match status" value="1"/>
</dbReference>
<dbReference type="InterPro" id="IPR013785">
    <property type="entry name" value="Aldolase_TIM"/>
</dbReference>
<comment type="subunit">
    <text evidence="5 13">Monomer.</text>
</comment>
<evidence type="ECO:0000259" key="14">
    <source>
        <dbReference type="Pfam" id="PF01180"/>
    </source>
</evidence>
<dbReference type="PROSITE" id="PS00912">
    <property type="entry name" value="DHODEHASE_2"/>
    <property type="match status" value="1"/>
</dbReference>
<evidence type="ECO:0000256" key="2">
    <source>
        <dbReference type="ARBA" id="ARBA00004202"/>
    </source>
</evidence>
<dbReference type="Pfam" id="PF01180">
    <property type="entry name" value="DHO_dh"/>
    <property type="match status" value="1"/>
</dbReference>
<comment type="function">
    <text evidence="1 13">Catalyzes the conversion of dihydroorotate to orotate with quinone as electron acceptor.</text>
</comment>
<evidence type="ECO:0000256" key="10">
    <source>
        <dbReference type="ARBA" id="ARBA00023002"/>
    </source>
</evidence>
<dbReference type="AlphaFoldDB" id="A0A379JJG2"/>
<dbReference type="EMBL" id="UGRY01000005">
    <property type="protein sequence ID" value="SUD48648.1"/>
    <property type="molecule type" value="Genomic_DNA"/>
</dbReference>
<feature type="binding site" evidence="13">
    <location>
        <position position="271"/>
    </location>
    <ligand>
        <name>FMN</name>
        <dbReference type="ChEBI" id="CHEBI:58210"/>
    </ligand>
</feature>
<feature type="binding site" evidence="13">
    <location>
        <position position="300"/>
    </location>
    <ligand>
        <name>FMN</name>
        <dbReference type="ChEBI" id="CHEBI:58210"/>
    </ligand>
</feature>
<keyword evidence="11 13" id="KW-0472">Membrane</keyword>
<comment type="pathway">
    <text evidence="3 13">Pyrimidine metabolism; UMP biosynthesis via de novo pathway; orotate from (S)-dihydroorotate (quinone route): step 1/1.</text>
</comment>
<feature type="binding site" evidence="13">
    <location>
        <position position="217"/>
    </location>
    <ligand>
        <name>FMN</name>
        <dbReference type="ChEBI" id="CHEBI:58210"/>
    </ligand>
</feature>
<evidence type="ECO:0000313" key="15">
    <source>
        <dbReference type="EMBL" id="SUD48648.1"/>
    </source>
</evidence>
<dbReference type="GO" id="GO:0044205">
    <property type="term" value="P:'de novo' UMP biosynthetic process"/>
    <property type="evidence" value="ECO:0007669"/>
    <property type="project" value="UniProtKB-UniRule"/>
</dbReference>
<feature type="binding site" evidence="13">
    <location>
        <position position="74"/>
    </location>
    <ligand>
        <name>substrate</name>
    </ligand>
</feature>
<dbReference type="PANTHER" id="PTHR48109">
    <property type="entry name" value="DIHYDROOROTATE DEHYDROGENASE (QUINONE), MITOCHONDRIAL-RELATED"/>
    <property type="match status" value="1"/>
</dbReference>
<feature type="binding site" evidence="13">
    <location>
        <position position="186"/>
    </location>
    <ligand>
        <name>substrate</name>
    </ligand>
</feature>
<evidence type="ECO:0000313" key="16">
    <source>
        <dbReference type="Proteomes" id="UP000255467"/>
    </source>
</evidence>
<evidence type="ECO:0000256" key="7">
    <source>
        <dbReference type="ARBA" id="ARBA00022630"/>
    </source>
</evidence>
<feature type="binding site" evidence="13">
    <location>
        <begin position="246"/>
        <end position="247"/>
    </location>
    <ligand>
        <name>substrate</name>
    </ligand>
</feature>
<dbReference type="CDD" id="cd04738">
    <property type="entry name" value="DHOD_2_like"/>
    <property type="match status" value="1"/>
</dbReference>
<evidence type="ECO:0000256" key="5">
    <source>
        <dbReference type="ARBA" id="ARBA00011245"/>
    </source>
</evidence>
<reference evidence="15 16" key="1">
    <citation type="submission" date="2018-06" db="EMBL/GenBank/DDBJ databases">
        <authorList>
            <consortium name="Pathogen Informatics"/>
            <person name="Doyle S."/>
        </authorList>
    </citation>
    <scope>NUCLEOTIDE SEQUENCE [LARGE SCALE GENOMIC DNA]</scope>
    <source>
        <strain evidence="15 16">NCTC1934</strain>
    </source>
</reference>
<comment type="catalytic activity">
    <reaction evidence="12 13">
        <text>(S)-dihydroorotate + a quinone = orotate + a quinol</text>
        <dbReference type="Rhea" id="RHEA:30187"/>
        <dbReference type="ChEBI" id="CHEBI:24646"/>
        <dbReference type="ChEBI" id="CHEBI:30839"/>
        <dbReference type="ChEBI" id="CHEBI:30864"/>
        <dbReference type="ChEBI" id="CHEBI:132124"/>
        <dbReference type="EC" id="1.3.5.2"/>
    </reaction>
</comment>
<keyword evidence="10 13" id="KW-0560">Oxidoreductase</keyword>
<protein>
    <recommendedName>
        <fullName evidence="13">Dihydroorotate dehydrogenase (quinone)</fullName>
        <ecNumber evidence="13">1.3.5.2</ecNumber>
    </recommendedName>
    <alternativeName>
        <fullName evidence="13">DHOdehase</fullName>
        <shortName evidence="13">DHOD</shortName>
        <shortName evidence="13">DHODase</shortName>
    </alternativeName>
    <alternativeName>
        <fullName evidence="13">Dihydroorotate oxidase</fullName>
    </alternativeName>
</protein>
<dbReference type="GO" id="GO:0106430">
    <property type="term" value="F:dihydroorotate dehydrogenase (quinone) activity"/>
    <property type="evidence" value="ECO:0007669"/>
    <property type="project" value="UniProtKB-EC"/>
</dbReference>
<evidence type="ECO:0000256" key="3">
    <source>
        <dbReference type="ARBA" id="ARBA00005161"/>
    </source>
</evidence>
<feature type="domain" description="Dihydroorotate dehydrogenase catalytic" evidence="14">
    <location>
        <begin position="53"/>
        <end position="343"/>
    </location>
</feature>
<dbReference type="GO" id="GO:0005886">
    <property type="term" value="C:plasma membrane"/>
    <property type="evidence" value="ECO:0007669"/>
    <property type="project" value="UniProtKB-SubCell"/>
</dbReference>
<dbReference type="FunFam" id="3.20.20.70:FF:000123">
    <property type="entry name" value="Dihydroorotate dehydrogenase (quinone)"/>
    <property type="match status" value="1"/>
</dbReference>
<feature type="binding site" evidence="13">
    <location>
        <position position="181"/>
    </location>
    <ligand>
        <name>substrate</name>
    </ligand>
</feature>
<comment type="similarity">
    <text evidence="4 13">Belongs to the dihydroorotate dehydrogenase family. Type 2 subfamily.</text>
</comment>
<feature type="binding site" evidence="13">
    <location>
        <begin position="321"/>
        <end position="322"/>
    </location>
    <ligand>
        <name>FMN</name>
        <dbReference type="ChEBI" id="CHEBI:58210"/>
    </ligand>
</feature>
<dbReference type="NCBIfam" id="TIGR01036">
    <property type="entry name" value="pyrD_sub2"/>
    <property type="match status" value="1"/>
</dbReference>